<sequence length="209" mass="22973">MPDEREPLLRPDDDDRSPTQKKVGRLLESQATHRFLLLLIAIDAAFVLIDLGYAILHPPCDGLPSPPPVLDYLSDASLAIDLLFLLELPLEMYAFGPRFFGLSLQKRPAPHFILHVFDALVILGTVVLEIALSGRERELAGLLVVLRLWRIVKLAGGMATSAAEWDESAVTAVADSRRRIAELEAENKDLKARLGMSDDDGGAEEGAQR</sequence>
<reference evidence="13 14" key="1">
    <citation type="submission" date="2023-08" db="EMBL/GenBank/DDBJ databases">
        <title>Annotated Genome Sequence of Vanrija albida AlHP1.</title>
        <authorList>
            <person name="Herzog R."/>
        </authorList>
    </citation>
    <scope>NUCLEOTIDE SEQUENCE [LARGE SCALE GENOMIC DNA]</scope>
    <source>
        <strain evidence="13 14">AlHP1</strain>
    </source>
</reference>
<gene>
    <name evidence="13" type="ORF">Q8F55_004879</name>
</gene>
<dbReference type="InterPro" id="IPR027359">
    <property type="entry name" value="Volt_channel_dom_sf"/>
</dbReference>
<feature type="transmembrane region" description="Helical" evidence="12">
    <location>
        <begin position="76"/>
        <end position="100"/>
    </location>
</feature>
<dbReference type="PANTHER" id="PTHR46480:SF1">
    <property type="entry name" value="VOLTAGE-GATED HYDROGEN CHANNEL 1"/>
    <property type="match status" value="1"/>
</dbReference>
<keyword evidence="9" id="KW-0407">Ion channel</keyword>
<feature type="coiled-coil region" evidence="10">
    <location>
        <begin position="173"/>
        <end position="200"/>
    </location>
</feature>
<evidence type="ECO:0000313" key="13">
    <source>
        <dbReference type="EMBL" id="KAL1408081.1"/>
    </source>
</evidence>
<accession>A0ABR3Q055</accession>
<feature type="compositionally biased region" description="Basic and acidic residues" evidence="11">
    <location>
        <begin position="1"/>
        <end position="18"/>
    </location>
</feature>
<dbReference type="Gene3D" id="1.20.120.350">
    <property type="entry name" value="Voltage-gated potassium channels. Chain C"/>
    <property type="match status" value="1"/>
</dbReference>
<organism evidence="13 14">
    <name type="scientific">Vanrija albida</name>
    <dbReference type="NCBI Taxonomy" id="181172"/>
    <lineage>
        <taxon>Eukaryota</taxon>
        <taxon>Fungi</taxon>
        <taxon>Dikarya</taxon>
        <taxon>Basidiomycota</taxon>
        <taxon>Agaricomycotina</taxon>
        <taxon>Tremellomycetes</taxon>
        <taxon>Trichosporonales</taxon>
        <taxon>Trichosporonaceae</taxon>
        <taxon>Vanrija</taxon>
    </lineage>
</organism>
<evidence type="ECO:0000256" key="12">
    <source>
        <dbReference type="SAM" id="Phobius"/>
    </source>
</evidence>
<evidence type="ECO:0000256" key="3">
    <source>
        <dbReference type="ARBA" id="ARBA00022475"/>
    </source>
</evidence>
<name>A0ABR3Q055_9TREE</name>
<dbReference type="InterPro" id="IPR031846">
    <property type="entry name" value="Hvcn1"/>
</dbReference>
<keyword evidence="3" id="KW-1003">Cell membrane</keyword>
<feature type="transmembrane region" description="Helical" evidence="12">
    <location>
        <begin position="35"/>
        <end position="56"/>
    </location>
</feature>
<keyword evidence="4 12" id="KW-0812">Transmembrane</keyword>
<comment type="caution">
    <text evidence="13">The sequence shown here is derived from an EMBL/GenBank/DDBJ whole genome shotgun (WGS) entry which is preliminary data.</text>
</comment>
<keyword evidence="10" id="KW-0175">Coiled coil</keyword>
<evidence type="ECO:0000256" key="9">
    <source>
        <dbReference type="ARBA" id="ARBA00023303"/>
    </source>
</evidence>
<dbReference type="GeneID" id="95985922"/>
<feature type="transmembrane region" description="Helical" evidence="12">
    <location>
        <begin position="112"/>
        <end position="132"/>
    </location>
</feature>
<evidence type="ECO:0000256" key="10">
    <source>
        <dbReference type="SAM" id="Coils"/>
    </source>
</evidence>
<evidence type="ECO:0000256" key="2">
    <source>
        <dbReference type="ARBA" id="ARBA00022448"/>
    </source>
</evidence>
<keyword evidence="14" id="KW-1185">Reference proteome</keyword>
<protein>
    <recommendedName>
        <fullName evidence="15">Hydrogen voltage-gated channel 1</fullName>
    </recommendedName>
</protein>
<dbReference type="PANTHER" id="PTHR46480">
    <property type="entry name" value="F20B24.22"/>
    <property type="match status" value="1"/>
</dbReference>
<keyword evidence="7" id="KW-0406">Ion transport</keyword>
<keyword evidence="8 12" id="KW-0472">Membrane</keyword>
<dbReference type="EMBL" id="JBBXJM010000004">
    <property type="protein sequence ID" value="KAL1408081.1"/>
    <property type="molecule type" value="Genomic_DNA"/>
</dbReference>
<evidence type="ECO:0000256" key="5">
    <source>
        <dbReference type="ARBA" id="ARBA00022882"/>
    </source>
</evidence>
<evidence type="ECO:0000313" key="14">
    <source>
        <dbReference type="Proteomes" id="UP001565368"/>
    </source>
</evidence>
<dbReference type="Proteomes" id="UP001565368">
    <property type="component" value="Unassembled WGS sequence"/>
</dbReference>
<dbReference type="RefSeq" id="XP_069208025.1">
    <property type="nucleotide sequence ID" value="XM_069353383.1"/>
</dbReference>
<comment type="subcellular location">
    <subcellularLocation>
        <location evidence="1">Cell membrane</location>
        <topology evidence="1">Multi-pass membrane protein</topology>
    </subcellularLocation>
</comment>
<keyword evidence="5" id="KW-0851">Voltage-gated channel</keyword>
<keyword evidence="2" id="KW-0813">Transport</keyword>
<evidence type="ECO:0008006" key="15">
    <source>
        <dbReference type="Google" id="ProtNLM"/>
    </source>
</evidence>
<evidence type="ECO:0000256" key="7">
    <source>
        <dbReference type="ARBA" id="ARBA00023065"/>
    </source>
</evidence>
<evidence type="ECO:0000256" key="8">
    <source>
        <dbReference type="ARBA" id="ARBA00023136"/>
    </source>
</evidence>
<evidence type="ECO:0000256" key="4">
    <source>
        <dbReference type="ARBA" id="ARBA00022692"/>
    </source>
</evidence>
<feature type="region of interest" description="Disordered" evidence="11">
    <location>
        <begin position="1"/>
        <end position="21"/>
    </location>
</feature>
<keyword evidence="6 12" id="KW-1133">Transmembrane helix</keyword>
<evidence type="ECO:0000256" key="1">
    <source>
        <dbReference type="ARBA" id="ARBA00004651"/>
    </source>
</evidence>
<proteinExistence type="predicted"/>
<evidence type="ECO:0000256" key="6">
    <source>
        <dbReference type="ARBA" id="ARBA00022989"/>
    </source>
</evidence>
<evidence type="ECO:0000256" key="11">
    <source>
        <dbReference type="SAM" id="MobiDB-lite"/>
    </source>
</evidence>